<name>A0A0F9LVR4_9ZZZZ</name>
<sequence>MAKRKLRSKPKTTISRGRAKKATSLSDLSSKKLRRQITKKAPPGKGSSAKRKPSQAYRGKKKGLSRSRSALKRASYR</sequence>
<accession>A0A0F9LVR4</accession>
<protein>
    <submittedName>
        <fullName evidence="2">Uncharacterized protein</fullName>
    </submittedName>
</protein>
<comment type="caution">
    <text evidence="2">The sequence shown here is derived from an EMBL/GenBank/DDBJ whole genome shotgun (WGS) entry which is preliminary data.</text>
</comment>
<feature type="compositionally biased region" description="Basic residues" evidence="1">
    <location>
        <begin position="1"/>
        <end position="10"/>
    </location>
</feature>
<dbReference type="EMBL" id="LAZR01005522">
    <property type="protein sequence ID" value="KKM99224.1"/>
    <property type="molecule type" value="Genomic_DNA"/>
</dbReference>
<organism evidence="2">
    <name type="scientific">marine sediment metagenome</name>
    <dbReference type="NCBI Taxonomy" id="412755"/>
    <lineage>
        <taxon>unclassified sequences</taxon>
        <taxon>metagenomes</taxon>
        <taxon>ecological metagenomes</taxon>
    </lineage>
</organism>
<proteinExistence type="predicted"/>
<feature type="region of interest" description="Disordered" evidence="1">
    <location>
        <begin position="1"/>
        <end position="77"/>
    </location>
</feature>
<evidence type="ECO:0000256" key="1">
    <source>
        <dbReference type="SAM" id="MobiDB-lite"/>
    </source>
</evidence>
<dbReference type="AlphaFoldDB" id="A0A0F9LVR4"/>
<evidence type="ECO:0000313" key="2">
    <source>
        <dbReference type="EMBL" id="KKM99224.1"/>
    </source>
</evidence>
<feature type="compositionally biased region" description="Basic residues" evidence="1">
    <location>
        <begin position="48"/>
        <end position="77"/>
    </location>
</feature>
<gene>
    <name evidence="2" type="ORF">LCGC14_1150170</name>
</gene>
<reference evidence="2" key="1">
    <citation type="journal article" date="2015" name="Nature">
        <title>Complex archaea that bridge the gap between prokaryotes and eukaryotes.</title>
        <authorList>
            <person name="Spang A."/>
            <person name="Saw J.H."/>
            <person name="Jorgensen S.L."/>
            <person name="Zaremba-Niedzwiedzka K."/>
            <person name="Martijn J."/>
            <person name="Lind A.E."/>
            <person name="van Eijk R."/>
            <person name="Schleper C."/>
            <person name="Guy L."/>
            <person name="Ettema T.J."/>
        </authorList>
    </citation>
    <scope>NUCLEOTIDE SEQUENCE</scope>
</reference>